<comment type="caution">
    <text evidence="4">The sequence shown here is derived from an EMBL/GenBank/DDBJ whole genome shotgun (WGS) entry which is preliminary data.</text>
</comment>
<dbReference type="Pfam" id="PF00931">
    <property type="entry name" value="NB-ARC"/>
    <property type="match status" value="1"/>
</dbReference>
<organism evidence="4 5">
    <name type="scientific">Carya illinoinensis</name>
    <name type="common">Pecan</name>
    <dbReference type="NCBI Taxonomy" id="32201"/>
    <lineage>
        <taxon>Eukaryota</taxon>
        <taxon>Viridiplantae</taxon>
        <taxon>Streptophyta</taxon>
        <taxon>Embryophyta</taxon>
        <taxon>Tracheophyta</taxon>
        <taxon>Spermatophyta</taxon>
        <taxon>Magnoliopsida</taxon>
        <taxon>eudicotyledons</taxon>
        <taxon>Gunneridae</taxon>
        <taxon>Pentapetalae</taxon>
        <taxon>rosids</taxon>
        <taxon>fabids</taxon>
        <taxon>Fagales</taxon>
        <taxon>Juglandaceae</taxon>
        <taxon>Carya</taxon>
    </lineage>
</organism>
<dbReference type="Pfam" id="PF23247">
    <property type="entry name" value="LRR_RPS2"/>
    <property type="match status" value="2"/>
</dbReference>
<name>A0A8T1N8I7_CARIL</name>
<keyword evidence="5" id="KW-1185">Reference proteome</keyword>
<dbReference type="GO" id="GO:0043531">
    <property type="term" value="F:ADP binding"/>
    <property type="evidence" value="ECO:0007669"/>
    <property type="project" value="InterPro"/>
</dbReference>
<dbReference type="Proteomes" id="UP000811609">
    <property type="component" value="Chromosome 16"/>
</dbReference>
<sequence length="1188" mass="134604">MEIISVFVEKLGEYSVGPIREQFGYLIFYKRHISILKEEFPRLHEKEEAVKQSVLGAQWSQEVVPSEVKTWLTDVAKKIEEVQKFLEEDVKTNMMCLNGWCPDLKLRYSLGKKAQKNTQVINDMLKEGEKYDQVYNIKIPLEVKSTSTEWFKDFESRRSTIENVLEALRDENINMIALCGMGGIGKTEMAKEIARRVKAQSLFNKVAIAVVSQKADLIKVQDEIAEQLGPELHEKSLVGRASQLYSRLMDSKSVLVILDDVWDPLDLGAIGVIDAVKQKTCKILLTSRNEETCNWMRIQKIFPIGLLSEEEAWNLFIEMAGDCINTSNLISIARQVAKECACLPLAIATVGRALSNKSDKNEWKAALQQLKMSIPKNIYGLHPKVYSSIEFSYNYIESDEAKSCFLLCCLYPEDYDVPIEHLVRYGVAKRFFEGLDIVEQTRINVHAVVQNLRRSNLLLDSGKVECVKMHDIVRDVAISIASRDEIGFMVKLDRGLEEWPQKDRYDSYTAISLLLGELKVQSIELKCPKLQLLRLSHLNQSEMFPGNLFNGMKELKMLSLQDCCFSLTSLPPSIQILQNLHMLHLESCRLGDVSAIGTLRNLEILGFHYSEIEELPLEIGNLSRLKLLDMKGCDSLKRIAPGVLSGLSQLEELYVGGFKNWGCSSTMEGNGEVTNNNASLAELIPYSSQLVVLEISVPANILCLPKELHFGNSNFRSRINIGINNMINGRYLFENTLSVGVEDASDLWEHQTILSLLKNAVVLFLDIATNLKHIWFEKEQKGVLPCNLKDLTIFKCEDLEYLLEATSDSTLPNTFHLLESLSLFNLPRLIGICKSTDSVEVEGGGSAASTTITHKLFSSITILWVPNLKFLLVYACGSLEVVFDLEGLKVKENRKPILGVLSNLHLRNLSGMSHVWKNIPPGFQGFQNLISININECHCLRNLLPTSIAKLLVQLQAIKIWGCNLMENIIQREYEAGEERKAENLQKLLAYRCDSLEVIFELEGLNAEESNIFNNLTKLSLISLPKLLYIWKKGPREVKGFNYLRLLEVWSCDSLKCLFTPSIAKLLVKLEKIEVYDCNEIEEILAKEAGDEENRDVITFPLVKTLWLTNLQKLECFYIEDNHAFEWPSLDKITIAGCPNLKMFVSTSTKTPQLKGVHTKSKTFQPMIEGDLNATIQHIIKEKVCYNL</sequence>
<reference evidence="4" key="1">
    <citation type="submission" date="2020-12" db="EMBL/GenBank/DDBJ databases">
        <title>WGS assembly of Carya illinoinensis cv. Pawnee.</title>
        <authorList>
            <person name="Platts A."/>
            <person name="Shu S."/>
            <person name="Wright S."/>
            <person name="Barry K."/>
            <person name="Edger P."/>
            <person name="Pires J.C."/>
            <person name="Schmutz J."/>
        </authorList>
    </citation>
    <scope>NUCLEOTIDE SEQUENCE</scope>
    <source>
        <tissue evidence="4">Leaf</tissue>
    </source>
</reference>
<evidence type="ECO:0000259" key="2">
    <source>
        <dbReference type="Pfam" id="PF00931"/>
    </source>
</evidence>
<keyword evidence="1" id="KW-0611">Plant defense</keyword>
<dbReference type="PANTHER" id="PTHR33463:SF203">
    <property type="entry name" value="AAA+ ATPASE DOMAIN-CONTAINING PROTEIN"/>
    <property type="match status" value="1"/>
</dbReference>
<accession>A0A8T1N8I7</accession>
<dbReference type="InterPro" id="IPR002182">
    <property type="entry name" value="NB-ARC"/>
</dbReference>
<feature type="domain" description="Disease resistance protein At4g27190-like leucine-rich repeats" evidence="3">
    <location>
        <begin position="852"/>
        <end position="964"/>
    </location>
</feature>
<dbReference type="EMBL" id="CM031824">
    <property type="protein sequence ID" value="KAG6625063.1"/>
    <property type="molecule type" value="Genomic_DNA"/>
</dbReference>
<evidence type="ECO:0000259" key="3">
    <source>
        <dbReference type="Pfam" id="PF23247"/>
    </source>
</evidence>
<dbReference type="AlphaFoldDB" id="A0A8T1N8I7"/>
<evidence type="ECO:0000313" key="4">
    <source>
        <dbReference type="EMBL" id="KAG6625063.1"/>
    </source>
</evidence>
<feature type="domain" description="Disease resistance protein At4g27190-like leucine-rich repeats" evidence="3">
    <location>
        <begin position="983"/>
        <end position="1079"/>
    </location>
</feature>
<evidence type="ECO:0000313" key="5">
    <source>
        <dbReference type="Proteomes" id="UP000811609"/>
    </source>
</evidence>
<protein>
    <recommendedName>
        <fullName evidence="6">NB-ARC domain-containing protein</fullName>
    </recommendedName>
</protein>
<proteinExistence type="predicted"/>
<dbReference type="PANTHER" id="PTHR33463">
    <property type="entry name" value="NB-ARC DOMAIN-CONTAINING PROTEIN-RELATED"/>
    <property type="match status" value="1"/>
</dbReference>
<dbReference type="InterPro" id="IPR057135">
    <property type="entry name" value="At4g27190-like_LRR"/>
</dbReference>
<feature type="domain" description="NB-ARC" evidence="2">
    <location>
        <begin position="159"/>
        <end position="320"/>
    </location>
</feature>
<gene>
    <name evidence="4" type="ORF">CIPAW_16G069800</name>
</gene>
<evidence type="ECO:0000256" key="1">
    <source>
        <dbReference type="ARBA" id="ARBA00022821"/>
    </source>
</evidence>
<dbReference type="InterPro" id="IPR050905">
    <property type="entry name" value="Plant_NBS-LRR"/>
</dbReference>
<evidence type="ECO:0008006" key="6">
    <source>
        <dbReference type="Google" id="ProtNLM"/>
    </source>
</evidence>